<evidence type="ECO:0000256" key="1">
    <source>
        <dbReference type="ARBA" id="ARBA00004863"/>
    </source>
</evidence>
<organism evidence="5 6">
    <name type="scientific">Pedobacter aquae</name>
    <dbReference type="NCBI Taxonomy" id="2605747"/>
    <lineage>
        <taxon>Bacteria</taxon>
        <taxon>Pseudomonadati</taxon>
        <taxon>Bacteroidota</taxon>
        <taxon>Sphingobacteriia</taxon>
        <taxon>Sphingobacteriales</taxon>
        <taxon>Sphingobacteriaceae</taxon>
        <taxon>Pedobacter</taxon>
    </lineage>
</organism>
<comment type="pathway">
    <text evidence="1 4">Quinol/quinone metabolism; menaquinone biosynthesis.</text>
</comment>
<dbReference type="CDD" id="cd13635">
    <property type="entry name" value="PBP2_Ttha1568_Mqnd"/>
    <property type="match status" value="1"/>
</dbReference>
<dbReference type="PANTHER" id="PTHR37167">
    <property type="entry name" value="1,4-DIHYDROXY-6-NAPHTOATE SYNTHASE"/>
    <property type="match status" value="1"/>
</dbReference>
<dbReference type="GO" id="GO:0016830">
    <property type="term" value="F:carbon-carbon lyase activity"/>
    <property type="evidence" value="ECO:0007669"/>
    <property type="project" value="UniProtKB-UniRule"/>
</dbReference>
<dbReference type="AlphaFoldDB" id="A0A5C0VKU0"/>
<protein>
    <recommendedName>
        <fullName evidence="4">1,4-dihydroxy-6-naphtoate synthase</fullName>
        <ecNumber evidence="4">4.1.99.29</ecNumber>
    </recommendedName>
    <alternativeName>
        <fullName evidence="4">Menaquinone biosynthetic enzyme MqnD</fullName>
    </alternativeName>
</protein>
<dbReference type="InterPro" id="IPR030869">
    <property type="entry name" value="MqnD"/>
</dbReference>
<dbReference type="KEGG" id="pej:FYC62_13120"/>
<dbReference type="Gene3D" id="3.40.190.10">
    <property type="entry name" value="Periplasmic binding protein-like II"/>
    <property type="match status" value="2"/>
</dbReference>
<comment type="catalytic activity">
    <reaction evidence="4">
        <text>cyclic dehypoxanthinylfutalosinate = 1,4-dihydroxy-6-naphthoate + dihydroxyacetone</text>
        <dbReference type="Rhea" id="RHEA:33087"/>
        <dbReference type="ChEBI" id="CHEBI:16016"/>
        <dbReference type="ChEBI" id="CHEBI:64254"/>
        <dbReference type="ChEBI" id="CHEBI:64270"/>
        <dbReference type="EC" id="4.1.99.29"/>
    </reaction>
</comment>
<dbReference type="EMBL" id="CP043329">
    <property type="protein sequence ID" value="QEK52492.1"/>
    <property type="molecule type" value="Genomic_DNA"/>
</dbReference>
<evidence type="ECO:0000256" key="3">
    <source>
        <dbReference type="ARBA" id="ARBA00023239"/>
    </source>
</evidence>
<dbReference type="PANTHER" id="PTHR37167:SF1">
    <property type="entry name" value="1,4-DIHYDROXY-6-NAPHTOATE SYNTHASE"/>
    <property type="match status" value="1"/>
</dbReference>
<keyword evidence="6" id="KW-1185">Reference proteome</keyword>
<gene>
    <name evidence="4" type="primary">mqnD</name>
    <name evidence="5" type="ORF">FYC62_13120</name>
</gene>
<evidence type="ECO:0000256" key="4">
    <source>
        <dbReference type="HAMAP-Rule" id="MF_00996"/>
    </source>
</evidence>
<dbReference type="RefSeq" id="WP_149075266.1">
    <property type="nucleotide sequence ID" value="NZ_CP043329.1"/>
</dbReference>
<reference evidence="5 6" key="1">
    <citation type="submission" date="2019-08" db="EMBL/GenBank/DDBJ databases">
        <title>Pedobacter sp. nov., isolated from Han river, South Korea.</title>
        <authorList>
            <person name="Lee D.-H."/>
            <person name="Kim Y.-S."/>
            <person name="Hwang E.-M."/>
            <person name="Le Tran T.C."/>
            <person name="Cha C.-J."/>
        </authorList>
    </citation>
    <scope>NUCLEOTIDE SEQUENCE [LARGE SCALE GENOMIC DNA]</scope>
    <source>
        <strain evidence="5 6">CJ43</strain>
    </source>
</reference>
<evidence type="ECO:0000313" key="5">
    <source>
        <dbReference type="EMBL" id="QEK52492.1"/>
    </source>
</evidence>
<keyword evidence="3 4" id="KW-0456">Lyase</keyword>
<feature type="active site" description="Proton acceptor" evidence="4">
    <location>
        <position position="152"/>
    </location>
</feature>
<dbReference type="HAMAP" id="MF_00996">
    <property type="entry name" value="MqnD"/>
    <property type="match status" value="1"/>
</dbReference>
<comment type="similarity">
    <text evidence="4">Belongs to the MqnA/MqnD family. MqnD subfamily.</text>
</comment>
<dbReference type="Proteomes" id="UP000323653">
    <property type="component" value="Chromosome"/>
</dbReference>
<dbReference type="EC" id="4.1.99.29" evidence="4"/>
<evidence type="ECO:0000313" key="6">
    <source>
        <dbReference type="Proteomes" id="UP000323653"/>
    </source>
</evidence>
<keyword evidence="2 4" id="KW-0474">Menaquinone biosynthesis</keyword>
<proteinExistence type="inferred from homology"/>
<dbReference type="GO" id="GO:0009234">
    <property type="term" value="P:menaquinone biosynthetic process"/>
    <property type="evidence" value="ECO:0007669"/>
    <property type="project" value="UniProtKB-UniRule"/>
</dbReference>
<sequence>MKLSLGFSPCPNDTFIFDALIHKKIDTEGLDFEVSYDDVETLNQKAFNQQLDITKLSYHAFAYALENYVLLDAGSALGFGVGPLLIANQDFDESLIQQQPELLKVGIPGKYTTANFLLGVAYPQLQNKQEIVFSQIEQQLLNKEIDLGLIIHENRFTYHEKGLKKIMDLGDYWEKTTQSAIPLGGIVIKRSLPDEVKLKVNRLIRKSVEFAFANPKSGLDYIRSHAQEMSEEVMYKHISLYVNQYSVDLGAEGRKAIQQLFQTALEKKIIPNYSKSIFLT</sequence>
<name>A0A5C0VKU0_9SPHI</name>
<feature type="binding site" evidence="4">
    <location>
        <begin position="113"/>
        <end position="114"/>
    </location>
    <ligand>
        <name>substrate</name>
    </ligand>
</feature>
<evidence type="ECO:0000256" key="2">
    <source>
        <dbReference type="ARBA" id="ARBA00022428"/>
    </source>
</evidence>
<dbReference type="UniPathway" id="UPA00079"/>
<comment type="function">
    <text evidence="4">Catalyzes the conversion of cyclic dehypoxanthine futalosine (cyclic DHFL) into 1,4-dihydroxy-6-naphthoate, a step in the biosynthesis of menaquinone (MK, vitamin K2).</text>
</comment>
<dbReference type="SUPFAM" id="SSF53850">
    <property type="entry name" value="Periplasmic binding protein-like II"/>
    <property type="match status" value="1"/>
</dbReference>
<dbReference type="InterPro" id="IPR003773">
    <property type="entry name" value="Menaquinone_biosynth"/>
</dbReference>
<dbReference type="Pfam" id="PF02621">
    <property type="entry name" value="VitK2_biosynth"/>
    <property type="match status" value="1"/>
</dbReference>
<feature type="binding site" evidence="4">
    <location>
        <begin position="55"/>
        <end position="57"/>
    </location>
    <ligand>
        <name>substrate</name>
    </ligand>
</feature>
<accession>A0A5C0VKU0</accession>